<keyword evidence="5" id="KW-0159">Chromosome partition</keyword>
<feature type="compositionally biased region" description="Basic residues" evidence="9">
    <location>
        <begin position="128"/>
        <end position="137"/>
    </location>
</feature>
<feature type="compositionally biased region" description="Low complexity" evidence="9">
    <location>
        <begin position="258"/>
        <end position="269"/>
    </location>
</feature>
<dbReference type="Proteomes" id="UP000264840">
    <property type="component" value="Unplaced"/>
</dbReference>
<dbReference type="PANTHER" id="PTHR21577:SF3">
    <property type="entry name" value="SHUGOSHIN 1-RELATED"/>
    <property type="match status" value="1"/>
</dbReference>
<keyword evidence="6" id="KW-0175">Coiled coil</keyword>
<dbReference type="GO" id="GO:0045132">
    <property type="term" value="P:meiotic chromosome segregation"/>
    <property type="evidence" value="ECO:0007669"/>
    <property type="project" value="InterPro"/>
</dbReference>
<dbReference type="GO" id="GO:0005634">
    <property type="term" value="C:nucleus"/>
    <property type="evidence" value="ECO:0007669"/>
    <property type="project" value="InterPro"/>
</dbReference>
<dbReference type="STRING" id="8153.ENSHBUP00000002612"/>
<evidence type="ECO:0000256" key="8">
    <source>
        <dbReference type="ARBA" id="ARBA00023328"/>
    </source>
</evidence>
<dbReference type="PANTHER" id="PTHR21577">
    <property type="entry name" value="SHUGOSHIN"/>
    <property type="match status" value="1"/>
</dbReference>
<dbReference type="OMA" id="FNNLCQF"/>
<dbReference type="InterPro" id="IPR011515">
    <property type="entry name" value="Shugoshin_C"/>
</dbReference>
<feature type="region of interest" description="Disordered" evidence="9">
    <location>
        <begin position="698"/>
        <end position="718"/>
    </location>
</feature>
<feature type="region of interest" description="Disordered" evidence="9">
    <location>
        <begin position="241"/>
        <end position="335"/>
    </location>
</feature>
<keyword evidence="4" id="KW-0132">Cell division</keyword>
<dbReference type="InterPro" id="IPR038889">
    <property type="entry name" value="Shugoshin1/2"/>
</dbReference>
<feature type="compositionally biased region" description="Basic and acidic residues" evidence="9">
    <location>
        <begin position="191"/>
        <end position="200"/>
    </location>
</feature>
<feature type="compositionally biased region" description="Basic and acidic residues" evidence="9">
    <location>
        <begin position="276"/>
        <end position="312"/>
    </location>
</feature>
<dbReference type="Pfam" id="PF07557">
    <property type="entry name" value="Shugoshin_C"/>
    <property type="match status" value="1"/>
</dbReference>
<reference evidence="11" key="1">
    <citation type="submission" date="2025-08" db="UniProtKB">
        <authorList>
            <consortium name="Ensembl"/>
        </authorList>
    </citation>
    <scope>IDENTIFICATION</scope>
</reference>
<evidence type="ECO:0000259" key="10">
    <source>
        <dbReference type="Pfam" id="PF07557"/>
    </source>
</evidence>
<comment type="similarity">
    <text evidence="2">Belongs to the shugoshin family.</text>
</comment>
<dbReference type="Ensembl" id="ENSHBUT00000011778.1">
    <property type="protein sequence ID" value="ENSHBUP00000002612.1"/>
    <property type="gene ID" value="ENSHBUG00000003842.1"/>
</dbReference>
<keyword evidence="12" id="KW-1185">Reference proteome</keyword>
<keyword evidence="3" id="KW-0158">Chromosome</keyword>
<feature type="domain" description="Shugoshin C-terminal" evidence="10">
    <location>
        <begin position="588"/>
        <end position="609"/>
    </location>
</feature>
<evidence type="ECO:0000313" key="12">
    <source>
        <dbReference type="Proteomes" id="UP000264840"/>
    </source>
</evidence>
<evidence type="ECO:0000313" key="11">
    <source>
        <dbReference type="Ensembl" id="ENSHBUP00000002612.1"/>
    </source>
</evidence>
<evidence type="ECO:0000256" key="1">
    <source>
        <dbReference type="ARBA" id="ARBA00004584"/>
    </source>
</evidence>
<feature type="region of interest" description="Disordered" evidence="9">
    <location>
        <begin position="348"/>
        <end position="477"/>
    </location>
</feature>
<evidence type="ECO:0000256" key="9">
    <source>
        <dbReference type="SAM" id="MobiDB-lite"/>
    </source>
</evidence>
<protein>
    <submittedName>
        <fullName evidence="11">Shugoshin 1</fullName>
    </submittedName>
</protein>
<evidence type="ECO:0000256" key="7">
    <source>
        <dbReference type="ARBA" id="ARBA00023306"/>
    </source>
</evidence>
<evidence type="ECO:0000256" key="5">
    <source>
        <dbReference type="ARBA" id="ARBA00022829"/>
    </source>
</evidence>
<dbReference type="AlphaFoldDB" id="A0A3Q2UXB1"/>
<feature type="region of interest" description="Disordered" evidence="9">
    <location>
        <begin position="1"/>
        <end position="51"/>
    </location>
</feature>
<feature type="region of interest" description="Disordered" evidence="9">
    <location>
        <begin position="112"/>
        <end position="137"/>
    </location>
</feature>
<feature type="compositionally biased region" description="Polar residues" evidence="9">
    <location>
        <begin position="408"/>
        <end position="418"/>
    </location>
</feature>
<dbReference type="GO" id="GO:0051301">
    <property type="term" value="P:cell division"/>
    <property type="evidence" value="ECO:0007669"/>
    <property type="project" value="UniProtKB-KW"/>
</dbReference>
<dbReference type="Gene3D" id="1.20.5.730">
    <property type="entry name" value="Single helix bin"/>
    <property type="match status" value="1"/>
</dbReference>
<feature type="compositionally biased region" description="Basic and acidic residues" evidence="9">
    <location>
        <begin position="702"/>
        <end position="718"/>
    </location>
</feature>
<feature type="compositionally biased region" description="Low complexity" evidence="9">
    <location>
        <begin position="31"/>
        <end position="42"/>
    </location>
</feature>
<evidence type="ECO:0000256" key="4">
    <source>
        <dbReference type="ARBA" id="ARBA00022618"/>
    </source>
</evidence>
<accession>A0A3Q2UXB1</accession>
<name>A0A3Q2UXB1_HAPBU</name>
<evidence type="ECO:0000256" key="3">
    <source>
        <dbReference type="ARBA" id="ARBA00022454"/>
    </source>
</evidence>
<dbReference type="GeneTree" id="ENSGT00940000154107"/>
<keyword evidence="7" id="KW-0131">Cell cycle</keyword>
<sequence>MVRERTQKKSFQQSLEDIKEKMKEKRNKRLASASAPSGGRSRMMNKTSGSTSTHTILMGVQVNNKALAVALQAEKEKVRQANAVILQLKREQQALFLHLLLLKRKLKEQEALQANASETKPSTDAKHNMHSVRRKRTSQNLDHIICESSPVCADPQLSNKNGDPQCEKQVTLPSTVGVRRQRTDKNRRRSERLQEQRILGEEGPVPGFGSWIPSPIRSDSENLSQMQKLEEQEMADPGFAEELQHSTPEPVPPKKSRQQVARKQTQQQQLSSKPEQVSRKPERGRKPERAPLKKPWENTKPRTRSKSRDRSATRAKTAPPAQGNKLNTSLGFNDTFDFDCEETVHITPFRAKAEDNQRITPLSEEAQETGQAQAETSPVNSKHSESSSSSPSSESEDSLYVPHKTRQRPASPNKTKGITTRRGRLSSAVRKTENVPPKPEITVFRDEEASPKTTGSEEAAGRLDQSPDFSYSNSPDPVKIEHDNYQEARGEGMENDCLLPVSPLIEAEMMRIDNVLSNFGDSSGEAPPLLPHQTPKRLKSCKKRGLGVRPAGRGLSLCDVTNLSPAAYRKFSCGGSSDSRCSTPVPIRKRRCTMAVNYKEPSLHAKLRRGDKFTDVQFLRSPIFKQKPGRRSVQNPRNSRSVHQPFEKMNSSQTNFDFINVMRAHKSRVLQTGKLGLSVPFLTGNTNLPRMRQFLMTSLPESTERRRQTQKRQYENKD</sequence>
<evidence type="ECO:0000256" key="2">
    <source>
        <dbReference type="ARBA" id="ARBA00010845"/>
    </source>
</evidence>
<keyword evidence="8" id="KW-0137">Centromere</keyword>
<comment type="subcellular location">
    <subcellularLocation>
        <location evidence="1">Chromosome</location>
        <location evidence="1">Centromere</location>
    </subcellularLocation>
</comment>
<reference evidence="11" key="2">
    <citation type="submission" date="2025-09" db="UniProtKB">
        <authorList>
            <consortium name="Ensembl"/>
        </authorList>
    </citation>
    <scope>IDENTIFICATION</scope>
</reference>
<proteinExistence type="inferred from homology"/>
<organism evidence="11 12">
    <name type="scientific">Haplochromis burtoni</name>
    <name type="common">Burton's mouthbrooder</name>
    <name type="synonym">Chromis burtoni</name>
    <dbReference type="NCBI Taxonomy" id="8153"/>
    <lineage>
        <taxon>Eukaryota</taxon>
        <taxon>Metazoa</taxon>
        <taxon>Chordata</taxon>
        <taxon>Craniata</taxon>
        <taxon>Vertebrata</taxon>
        <taxon>Euteleostomi</taxon>
        <taxon>Actinopterygii</taxon>
        <taxon>Neopterygii</taxon>
        <taxon>Teleostei</taxon>
        <taxon>Neoteleostei</taxon>
        <taxon>Acanthomorphata</taxon>
        <taxon>Ovalentaria</taxon>
        <taxon>Cichlomorphae</taxon>
        <taxon>Cichliformes</taxon>
        <taxon>Cichlidae</taxon>
        <taxon>African cichlids</taxon>
        <taxon>Pseudocrenilabrinae</taxon>
        <taxon>Haplochromini</taxon>
        <taxon>Haplochromis</taxon>
    </lineage>
</organism>
<dbReference type="GO" id="GO:0000775">
    <property type="term" value="C:chromosome, centromeric region"/>
    <property type="evidence" value="ECO:0007669"/>
    <property type="project" value="UniProtKB-SubCell"/>
</dbReference>
<feature type="region of interest" description="Disordered" evidence="9">
    <location>
        <begin position="156"/>
        <end position="223"/>
    </location>
</feature>
<evidence type="ECO:0000256" key="6">
    <source>
        <dbReference type="ARBA" id="ARBA00023054"/>
    </source>
</evidence>
<feature type="compositionally biased region" description="Basic residues" evidence="9">
    <location>
        <begin position="179"/>
        <end position="190"/>
    </location>
</feature>